<evidence type="ECO:0000259" key="1">
    <source>
        <dbReference type="PROSITE" id="PS50994"/>
    </source>
</evidence>
<proteinExistence type="predicted"/>
<dbReference type="InterPro" id="IPR036397">
    <property type="entry name" value="RNaseH_sf"/>
</dbReference>
<evidence type="ECO:0000313" key="2">
    <source>
        <dbReference type="EMBL" id="RDY05963.1"/>
    </source>
</evidence>
<dbReference type="SUPFAM" id="SSF53098">
    <property type="entry name" value="Ribonuclease H-like"/>
    <property type="match status" value="1"/>
</dbReference>
<dbReference type="STRING" id="157652.A0A371HT52"/>
<protein>
    <submittedName>
        <fullName evidence="2">Gag-pol</fullName>
    </submittedName>
</protein>
<dbReference type="PANTHER" id="PTHR47266">
    <property type="entry name" value="ENDONUCLEASE-RELATED"/>
    <property type="match status" value="1"/>
</dbReference>
<feature type="domain" description="Integrase catalytic" evidence="1">
    <location>
        <begin position="9"/>
        <end position="101"/>
    </location>
</feature>
<dbReference type="InterPro" id="IPR052160">
    <property type="entry name" value="Gypsy_RT_Integrase-like"/>
</dbReference>
<accession>A0A371HT52</accession>
<dbReference type="AlphaFoldDB" id="A0A371HT52"/>
<reference evidence="2" key="1">
    <citation type="submission" date="2018-05" db="EMBL/GenBank/DDBJ databases">
        <title>Draft genome of Mucuna pruriens seed.</title>
        <authorList>
            <person name="Nnadi N.E."/>
            <person name="Vos R."/>
            <person name="Hasami M.H."/>
            <person name="Devisetty U.K."/>
            <person name="Aguiy J.C."/>
        </authorList>
    </citation>
    <scope>NUCLEOTIDE SEQUENCE [LARGE SCALE GENOMIC DNA]</scope>
    <source>
        <strain evidence="2">JCA_2017</strain>
    </source>
</reference>
<dbReference type="InterPro" id="IPR001584">
    <property type="entry name" value="Integrase_cat-core"/>
</dbReference>
<keyword evidence="3" id="KW-1185">Reference proteome</keyword>
<dbReference type="Gene3D" id="3.30.420.10">
    <property type="entry name" value="Ribonuclease H-like superfamily/Ribonuclease H"/>
    <property type="match status" value="1"/>
</dbReference>
<dbReference type="Proteomes" id="UP000257109">
    <property type="component" value="Unassembled WGS sequence"/>
</dbReference>
<dbReference type="EMBL" id="QJKJ01001775">
    <property type="protein sequence ID" value="RDY05963.1"/>
    <property type="molecule type" value="Genomic_DNA"/>
</dbReference>
<evidence type="ECO:0000313" key="3">
    <source>
        <dbReference type="Proteomes" id="UP000257109"/>
    </source>
</evidence>
<dbReference type="OrthoDB" id="913648at2759"/>
<dbReference type="PROSITE" id="PS50994">
    <property type="entry name" value="INTEGRASE"/>
    <property type="match status" value="1"/>
</dbReference>
<gene>
    <name evidence="2" type="primary">gag-pol</name>
    <name evidence="2" type="ORF">CR513_10127</name>
</gene>
<sequence>MAITRRHEMPQQPILFCKVFDVWGIDFMGPFPVSNGYSYILLVVDYVSRWVEAIATKTNDAKVVVDFLKSNIFYQFGVPKALISDQGKQRKFQLQELNELCLEAYENSRIYKQKVKQFHNQQILRKEFQVGQRILLFNSYLKLIASKLCSRWDEPFIITNVFPYSAVELKDEHTNNTFQVNGQQIKLFHEGPTSIVGDMKTISLMEPAQPDDTP</sequence>
<dbReference type="Pfam" id="PF00665">
    <property type="entry name" value="rve"/>
    <property type="match status" value="1"/>
</dbReference>
<dbReference type="InterPro" id="IPR012337">
    <property type="entry name" value="RNaseH-like_sf"/>
</dbReference>
<dbReference type="GO" id="GO:0015074">
    <property type="term" value="P:DNA integration"/>
    <property type="evidence" value="ECO:0007669"/>
    <property type="project" value="InterPro"/>
</dbReference>
<organism evidence="2 3">
    <name type="scientific">Mucuna pruriens</name>
    <name type="common">Velvet bean</name>
    <name type="synonym">Dolichos pruriens</name>
    <dbReference type="NCBI Taxonomy" id="157652"/>
    <lineage>
        <taxon>Eukaryota</taxon>
        <taxon>Viridiplantae</taxon>
        <taxon>Streptophyta</taxon>
        <taxon>Embryophyta</taxon>
        <taxon>Tracheophyta</taxon>
        <taxon>Spermatophyta</taxon>
        <taxon>Magnoliopsida</taxon>
        <taxon>eudicotyledons</taxon>
        <taxon>Gunneridae</taxon>
        <taxon>Pentapetalae</taxon>
        <taxon>rosids</taxon>
        <taxon>fabids</taxon>
        <taxon>Fabales</taxon>
        <taxon>Fabaceae</taxon>
        <taxon>Papilionoideae</taxon>
        <taxon>50 kb inversion clade</taxon>
        <taxon>NPAAA clade</taxon>
        <taxon>indigoferoid/millettioid clade</taxon>
        <taxon>Phaseoleae</taxon>
        <taxon>Mucuna</taxon>
    </lineage>
</organism>
<feature type="non-terminal residue" evidence="2">
    <location>
        <position position="1"/>
    </location>
</feature>
<dbReference type="GO" id="GO:0003676">
    <property type="term" value="F:nucleic acid binding"/>
    <property type="evidence" value="ECO:0007669"/>
    <property type="project" value="InterPro"/>
</dbReference>
<name>A0A371HT52_MUCPR</name>
<comment type="caution">
    <text evidence="2">The sequence shown here is derived from an EMBL/GenBank/DDBJ whole genome shotgun (WGS) entry which is preliminary data.</text>
</comment>